<evidence type="ECO:0000256" key="4">
    <source>
        <dbReference type="RuleBase" id="RU003876"/>
    </source>
</evidence>
<proteinExistence type="inferred from homology"/>
<feature type="compositionally biased region" description="Basic and acidic residues" evidence="5">
    <location>
        <begin position="370"/>
        <end position="386"/>
    </location>
</feature>
<keyword evidence="7" id="KW-1185">Reference proteome</keyword>
<gene>
    <name evidence="6" type="ORF">SNE40_003528</name>
</gene>
<organism evidence="6 7">
    <name type="scientific">Patella caerulea</name>
    <name type="common">Rayed Mediterranean limpet</name>
    <dbReference type="NCBI Taxonomy" id="87958"/>
    <lineage>
        <taxon>Eukaryota</taxon>
        <taxon>Metazoa</taxon>
        <taxon>Spiralia</taxon>
        <taxon>Lophotrochozoa</taxon>
        <taxon>Mollusca</taxon>
        <taxon>Gastropoda</taxon>
        <taxon>Patellogastropoda</taxon>
        <taxon>Patelloidea</taxon>
        <taxon>Patellidae</taxon>
        <taxon>Patella</taxon>
    </lineage>
</organism>
<feature type="compositionally biased region" description="Acidic residues" evidence="5">
    <location>
        <begin position="120"/>
        <end position="139"/>
    </location>
</feature>
<evidence type="ECO:0000256" key="2">
    <source>
        <dbReference type="ARBA" id="ARBA00009947"/>
    </source>
</evidence>
<dbReference type="Pfam" id="PF00956">
    <property type="entry name" value="NAP"/>
    <property type="match status" value="1"/>
</dbReference>
<dbReference type="FunFam" id="1.20.5.1500:FF:000001">
    <property type="entry name" value="Nucleosome assembly protein 1-like 1"/>
    <property type="match status" value="1"/>
</dbReference>
<dbReference type="Gene3D" id="3.30.1120.90">
    <property type="entry name" value="Nucleosome assembly protein"/>
    <property type="match status" value="1"/>
</dbReference>
<feature type="region of interest" description="Disordered" evidence="5">
    <location>
        <begin position="344"/>
        <end position="386"/>
    </location>
</feature>
<dbReference type="AlphaFoldDB" id="A0AAN8K369"/>
<dbReference type="EMBL" id="JAZGQO010000002">
    <property type="protein sequence ID" value="KAK6191963.1"/>
    <property type="molecule type" value="Genomic_DNA"/>
</dbReference>
<dbReference type="FunFam" id="3.30.1120.90:FF:000001">
    <property type="entry name" value="Nucleosome assembly protein 1-like 1"/>
    <property type="match status" value="1"/>
</dbReference>
<evidence type="ECO:0008006" key="8">
    <source>
        <dbReference type="Google" id="ProtNLM"/>
    </source>
</evidence>
<comment type="subcellular location">
    <subcellularLocation>
        <location evidence="1">Nucleus</location>
    </subcellularLocation>
</comment>
<feature type="region of interest" description="Disordered" evidence="5">
    <location>
        <begin position="115"/>
        <end position="161"/>
    </location>
</feature>
<dbReference type="Gene3D" id="1.20.5.1500">
    <property type="match status" value="1"/>
</dbReference>
<dbReference type="Proteomes" id="UP001347796">
    <property type="component" value="Unassembled WGS sequence"/>
</dbReference>
<feature type="compositionally biased region" description="Basic and acidic residues" evidence="5">
    <location>
        <begin position="140"/>
        <end position="161"/>
    </location>
</feature>
<dbReference type="GO" id="GO:0006334">
    <property type="term" value="P:nucleosome assembly"/>
    <property type="evidence" value="ECO:0007669"/>
    <property type="project" value="InterPro"/>
</dbReference>
<accession>A0AAN8K369</accession>
<feature type="compositionally biased region" description="Acidic residues" evidence="5">
    <location>
        <begin position="12"/>
        <end position="23"/>
    </location>
</feature>
<evidence type="ECO:0000256" key="1">
    <source>
        <dbReference type="ARBA" id="ARBA00004123"/>
    </source>
</evidence>
<evidence type="ECO:0000313" key="7">
    <source>
        <dbReference type="Proteomes" id="UP001347796"/>
    </source>
</evidence>
<dbReference type="InterPro" id="IPR037231">
    <property type="entry name" value="NAP-like_sf"/>
</dbReference>
<dbReference type="SUPFAM" id="SSF143113">
    <property type="entry name" value="NAP-like"/>
    <property type="match status" value="1"/>
</dbReference>
<keyword evidence="3" id="KW-0539">Nucleus</keyword>
<evidence type="ECO:0000256" key="5">
    <source>
        <dbReference type="SAM" id="MobiDB-lite"/>
    </source>
</evidence>
<feature type="region of interest" description="Disordered" evidence="5">
    <location>
        <begin position="1"/>
        <end position="23"/>
    </location>
</feature>
<reference evidence="6 7" key="1">
    <citation type="submission" date="2024-01" db="EMBL/GenBank/DDBJ databases">
        <title>The genome of the rayed Mediterranean limpet Patella caerulea (Linnaeus, 1758).</title>
        <authorList>
            <person name="Anh-Thu Weber A."/>
            <person name="Halstead-Nussloch G."/>
        </authorList>
    </citation>
    <scope>NUCLEOTIDE SEQUENCE [LARGE SCALE GENOMIC DNA]</scope>
    <source>
        <strain evidence="6">AATW-2023a</strain>
        <tissue evidence="6">Whole specimen</tissue>
    </source>
</reference>
<comment type="similarity">
    <text evidence="2 4">Belongs to the nucleosome assembly protein (NAP) family.</text>
</comment>
<dbReference type="InterPro" id="IPR002164">
    <property type="entry name" value="NAP_family"/>
</dbReference>
<feature type="compositionally biased region" description="Acidic residues" evidence="5">
    <location>
        <begin position="345"/>
        <end position="369"/>
    </location>
</feature>
<evidence type="ECO:0000313" key="6">
    <source>
        <dbReference type="EMBL" id="KAK6191963.1"/>
    </source>
</evidence>
<evidence type="ECO:0000256" key="3">
    <source>
        <dbReference type="ARBA" id="ARBA00023242"/>
    </source>
</evidence>
<dbReference type="GO" id="GO:0005634">
    <property type="term" value="C:nucleus"/>
    <property type="evidence" value="ECO:0007669"/>
    <property type="project" value="UniProtKB-SubCell"/>
</dbReference>
<sequence>MAEPESKTPTADEVEDVEEIEEGDVASAGDIASQVMKNPQVLAALQEKLGSMVGAHSGYIQSLPKVVKRRLKALKKLQFDVIKLESEFYKEVHDLECKYASKYVSMFDKRKEILTGNTEPTDEECDWPSEDEKDDEDKISEDLKNKVKVEDKNEEKKDDSDTKGIPHFWLTIFKNVEMLSEMVQDHDEPILQHLQDIKVIFTETEPKGFTLEFHFASNEYFTDTVLTKHYTLRFEPDPEDSFSYEGPEIVKCQGCPINWVKGKNVTVKTIKKKQKHKGRGTTRTVTKTVTNDSFFNFFNPPAVPEDDAEMDEDLEALLAADFEIGHFIRDRIVPRAALYFTGEALDTDDYDDEENEEEGEEEDYDEDNDADYKPAEGEKPPECKQQ</sequence>
<protein>
    <recommendedName>
        <fullName evidence="8">Nucleosome assembly protein 1-like 1</fullName>
    </recommendedName>
</protein>
<name>A0AAN8K369_PATCE</name>
<comment type="caution">
    <text evidence="6">The sequence shown here is derived from an EMBL/GenBank/DDBJ whole genome shotgun (WGS) entry which is preliminary data.</text>
</comment>
<dbReference type="PANTHER" id="PTHR11875">
    <property type="entry name" value="TESTIS-SPECIFIC Y-ENCODED PROTEIN"/>
    <property type="match status" value="1"/>
</dbReference>